<evidence type="ECO:0000256" key="4">
    <source>
        <dbReference type="ARBA" id="ARBA00022473"/>
    </source>
</evidence>
<dbReference type="OrthoDB" id="9530574at2759"/>
<reference evidence="12" key="1">
    <citation type="submission" date="2025-08" db="UniProtKB">
        <authorList>
            <consortium name="RefSeq"/>
        </authorList>
    </citation>
    <scope>IDENTIFICATION</scope>
</reference>
<gene>
    <name evidence="12" type="primary">Spesp1</name>
</gene>
<feature type="compositionally biased region" description="Basic and acidic residues" evidence="9">
    <location>
        <begin position="137"/>
        <end position="157"/>
    </location>
</feature>
<name>A0A6P6E8U2_OCTDE</name>
<dbReference type="FunCoup" id="A0A6P6E8U2">
    <property type="interactions" value="290"/>
</dbReference>
<evidence type="ECO:0000256" key="8">
    <source>
        <dbReference type="ARBA" id="ARBA00025763"/>
    </source>
</evidence>
<dbReference type="InterPro" id="IPR026743">
    <property type="entry name" value="Equatorial_segment"/>
</dbReference>
<dbReference type="PANTHER" id="PTHR31667">
    <property type="entry name" value="SPERM EQUATORIAL SEGMENT PROTEIN 1"/>
    <property type="match status" value="1"/>
</dbReference>
<dbReference type="AlphaFoldDB" id="A0A6P6E8U2"/>
<evidence type="ECO:0000256" key="2">
    <source>
        <dbReference type="ARBA" id="ARBA00004218"/>
    </source>
</evidence>
<evidence type="ECO:0000256" key="5">
    <source>
        <dbReference type="ARBA" id="ARBA00022729"/>
    </source>
</evidence>
<organism evidence="11 12">
    <name type="scientific">Octodon degus</name>
    <name type="common">Degu</name>
    <name type="synonym">Sciurus degus</name>
    <dbReference type="NCBI Taxonomy" id="10160"/>
    <lineage>
        <taxon>Eukaryota</taxon>
        <taxon>Metazoa</taxon>
        <taxon>Chordata</taxon>
        <taxon>Craniata</taxon>
        <taxon>Vertebrata</taxon>
        <taxon>Euteleostomi</taxon>
        <taxon>Mammalia</taxon>
        <taxon>Eutheria</taxon>
        <taxon>Euarchontoglires</taxon>
        <taxon>Glires</taxon>
        <taxon>Rodentia</taxon>
        <taxon>Hystricomorpha</taxon>
        <taxon>Octodontidae</taxon>
        <taxon>Octodon</taxon>
    </lineage>
</organism>
<keyword evidence="6" id="KW-0325">Glycoprotein</keyword>
<dbReference type="InParanoid" id="A0A6P6E8U2"/>
<comment type="function">
    <text evidence="1">Involved in fertilization ability of sperm.</text>
</comment>
<dbReference type="GeneID" id="101564150"/>
<dbReference type="GO" id="GO:0007342">
    <property type="term" value="P:fusion of sperm to egg plasma membrane involved in single fertilization"/>
    <property type="evidence" value="ECO:0007669"/>
    <property type="project" value="InterPro"/>
</dbReference>
<evidence type="ECO:0000313" key="12">
    <source>
        <dbReference type="RefSeq" id="XP_023568453.1"/>
    </source>
</evidence>
<feature type="signal peptide" evidence="10">
    <location>
        <begin position="1"/>
        <end position="19"/>
    </location>
</feature>
<feature type="region of interest" description="Disordered" evidence="9">
    <location>
        <begin position="137"/>
        <end position="209"/>
    </location>
</feature>
<evidence type="ECO:0000313" key="11">
    <source>
        <dbReference type="Proteomes" id="UP000515203"/>
    </source>
</evidence>
<dbReference type="RefSeq" id="XP_023568453.1">
    <property type="nucleotide sequence ID" value="XM_023712685.1"/>
</dbReference>
<comment type="subcellular location">
    <subcellularLocation>
        <location evidence="2">Cytoplasmic vesicle</location>
        <location evidence="2">Secretory vesicle</location>
        <location evidence="2">Acrosome</location>
    </subcellularLocation>
</comment>
<dbReference type="CTD" id="246777"/>
<keyword evidence="5 10" id="KW-0732">Signal</keyword>
<dbReference type="Pfam" id="PF15754">
    <property type="entry name" value="SPESP1"/>
    <property type="match status" value="1"/>
</dbReference>
<evidence type="ECO:0000256" key="7">
    <source>
        <dbReference type="ARBA" id="ARBA00023329"/>
    </source>
</evidence>
<keyword evidence="7" id="KW-0968">Cytoplasmic vesicle</keyword>
<evidence type="ECO:0000256" key="3">
    <source>
        <dbReference type="ARBA" id="ARBA00020783"/>
    </source>
</evidence>
<evidence type="ECO:0000256" key="1">
    <source>
        <dbReference type="ARBA" id="ARBA00003615"/>
    </source>
</evidence>
<accession>A0A6P6E8U2</accession>
<feature type="compositionally biased region" description="Low complexity" evidence="9">
    <location>
        <begin position="158"/>
        <end position="167"/>
    </location>
</feature>
<dbReference type="PANTHER" id="PTHR31667:SF2">
    <property type="entry name" value="SPERM EQUATORIAL SEGMENT PROTEIN 1"/>
    <property type="match status" value="1"/>
</dbReference>
<protein>
    <recommendedName>
        <fullName evidence="3">Sperm equatorial segment protein 1</fullName>
    </recommendedName>
</protein>
<feature type="chain" id="PRO_5028414819" description="Sperm equatorial segment protein 1" evidence="10">
    <location>
        <begin position="20"/>
        <end position="356"/>
    </location>
</feature>
<keyword evidence="11" id="KW-1185">Reference proteome</keyword>
<sequence length="356" mass="39148">MKSVILLVALLLWPASSPAFPVYRSLTVSPSEEKNLNHYVQVLENLILSVPTKEPDGEVLIPSPNNLYSPDPAVSRLKALSTLGDAATQDGASTSGYSMAVPVTGPPPRTETAQPTESTAFWSIRPNNISVVLRTKEPYIEHEPEPEPVMKRTEAPRRSSSSSTRFSTPPPTTTAPMSTDSEFSTESEDVPQLSGEDLGEPVEHHSQSMSNDDILRAISAIQSQLQQAPLGDKNDPEYKELVESSEESLRRSLALAAAAEHRLEKMYESHVFPEGQTSKGTYDIGTVINMLYNSRSKLSKYLDMKYVPPEMREKASTVFNTLKNILCVGQEDTPNLIRKLLRKHIPMLGQGDSSAV</sequence>
<proteinExistence type="inferred from homology"/>
<dbReference type="GO" id="GO:0001669">
    <property type="term" value="C:acrosomal vesicle"/>
    <property type="evidence" value="ECO:0007669"/>
    <property type="project" value="UniProtKB-SubCell"/>
</dbReference>
<dbReference type="GO" id="GO:0007340">
    <property type="term" value="P:acrosome reaction"/>
    <property type="evidence" value="ECO:0007669"/>
    <property type="project" value="InterPro"/>
</dbReference>
<comment type="similarity">
    <text evidence="8">Belongs to the SPESP1 family.</text>
</comment>
<evidence type="ECO:0000256" key="10">
    <source>
        <dbReference type="SAM" id="SignalP"/>
    </source>
</evidence>
<keyword evidence="4" id="KW-0217">Developmental protein</keyword>
<dbReference type="Proteomes" id="UP000515203">
    <property type="component" value="Unplaced"/>
</dbReference>
<evidence type="ECO:0000256" key="9">
    <source>
        <dbReference type="SAM" id="MobiDB-lite"/>
    </source>
</evidence>
<evidence type="ECO:0000256" key="6">
    <source>
        <dbReference type="ARBA" id="ARBA00023180"/>
    </source>
</evidence>